<comment type="caution">
    <text evidence="7">The sequence shown here is derived from an EMBL/GenBank/DDBJ whole genome shotgun (WGS) entry which is preliminary data.</text>
</comment>
<feature type="domain" description="ABC transmembrane type-1" evidence="6">
    <location>
        <begin position="348"/>
        <end position="544"/>
    </location>
</feature>
<feature type="transmembrane region" description="Helical" evidence="5">
    <location>
        <begin position="71"/>
        <end position="93"/>
    </location>
</feature>
<protein>
    <submittedName>
        <fullName evidence="7">Phosphonate ABC transporter permease</fullName>
    </submittedName>
</protein>
<feature type="transmembrane region" description="Helical" evidence="5">
    <location>
        <begin position="354"/>
        <end position="373"/>
    </location>
</feature>
<feature type="domain" description="ABC transmembrane type-1" evidence="6">
    <location>
        <begin position="67"/>
        <end position="267"/>
    </location>
</feature>
<name>A0A246J9S2_9BURK</name>
<dbReference type="EMBL" id="NIOF01000006">
    <property type="protein sequence ID" value="OWQ88958.1"/>
    <property type="molecule type" value="Genomic_DNA"/>
</dbReference>
<feature type="transmembrane region" description="Helical" evidence="5">
    <location>
        <begin position="202"/>
        <end position="221"/>
    </location>
</feature>
<dbReference type="PANTHER" id="PTHR43496">
    <property type="entry name" value="PROTEIN LPLB"/>
    <property type="match status" value="1"/>
</dbReference>
<feature type="transmembrane region" description="Helical" evidence="5">
    <location>
        <begin position="475"/>
        <end position="503"/>
    </location>
</feature>
<feature type="transmembrane region" description="Helical" evidence="5">
    <location>
        <begin position="144"/>
        <end position="166"/>
    </location>
</feature>
<dbReference type="InterPro" id="IPR017664">
    <property type="entry name" value="AminoethylPonate_ABC_perm-1"/>
</dbReference>
<evidence type="ECO:0000259" key="6">
    <source>
        <dbReference type="PROSITE" id="PS50928"/>
    </source>
</evidence>
<keyword evidence="3 5" id="KW-1133">Transmembrane helix</keyword>
<organism evidence="7 8">
    <name type="scientific">Roseateles aquatilis</name>
    <dbReference type="NCBI Taxonomy" id="431061"/>
    <lineage>
        <taxon>Bacteria</taxon>
        <taxon>Pseudomonadati</taxon>
        <taxon>Pseudomonadota</taxon>
        <taxon>Betaproteobacteria</taxon>
        <taxon>Burkholderiales</taxon>
        <taxon>Sphaerotilaceae</taxon>
        <taxon>Roseateles</taxon>
    </lineage>
</organism>
<sequence length="560" mass="59416">MLPPRRGRDVEAWVLRGLLAAGLLALTVIILLPLVSLLAQSVLDGQGRFVGATHFSAYFAAGRWRAMGNSVALSALSAAICVALAYGYAWALTHTALPAKGMWRGLALLPLLAPSLLAAIGLVYAFGNQGLLTAAMRAVGIDSIYGPAGIVAGSVLWTFPHAMLILHTTLSSSDARLIEAARCLGASGGRVFRTVTLPASRYGLLISLVVVFVLVLTDFGVPKVVGGQTAMLATDIYKEVVGQQRLDRGAVVALLLLLPALAAFVLEQRLRARQRAVLSLRAVPHVPVPRTARDVAALAYCAIVAAALVGVFGIAVYASFAQYWPYQLAPTLSHYQFDMSDGGGWASYGNSLRMAMWTALAGTGLSFLLAWLVDKPRGFGAARGVLNALATLPMAVPGLALGLGYILFFNAPWNPLRGWYGGLGLLVLCTVAHYYSVAHLTQLGALRQLDPEYERVADSLGLPFWRHLWRVHLPIAVPTLVQVAGYFFVSALTTVSAVVFLYSPDTTLAAIAVLAMDDAGDTAPAAAMATLLFATAALGRGAIGLIGHVLVQRTQRWRAR</sequence>
<comment type="similarity">
    <text evidence="5">Belongs to the binding-protein-dependent transport system permease family.</text>
</comment>
<proteinExistence type="inferred from homology"/>
<feature type="transmembrane region" description="Helical" evidence="5">
    <location>
        <begin position="297"/>
        <end position="320"/>
    </location>
</feature>
<feature type="transmembrane region" description="Helical" evidence="5">
    <location>
        <begin position="249"/>
        <end position="266"/>
    </location>
</feature>
<dbReference type="NCBIfam" id="TIGR03262">
    <property type="entry name" value="PhnU2"/>
    <property type="match status" value="1"/>
</dbReference>
<keyword evidence="4 5" id="KW-0472">Membrane</keyword>
<dbReference type="SUPFAM" id="SSF161098">
    <property type="entry name" value="MetI-like"/>
    <property type="match status" value="2"/>
</dbReference>
<evidence type="ECO:0000313" key="7">
    <source>
        <dbReference type="EMBL" id="OWQ88958.1"/>
    </source>
</evidence>
<dbReference type="AlphaFoldDB" id="A0A246J9S2"/>
<keyword evidence="2 5" id="KW-0812">Transmembrane</keyword>
<keyword evidence="5" id="KW-0813">Transport</keyword>
<keyword evidence="8" id="KW-1185">Reference proteome</keyword>
<dbReference type="CDD" id="cd06261">
    <property type="entry name" value="TM_PBP2"/>
    <property type="match status" value="2"/>
</dbReference>
<accession>A0A246J9S2</accession>
<dbReference type="PROSITE" id="PS50928">
    <property type="entry name" value="ABC_TM1"/>
    <property type="match status" value="2"/>
</dbReference>
<evidence type="ECO:0000256" key="5">
    <source>
        <dbReference type="RuleBase" id="RU363032"/>
    </source>
</evidence>
<evidence type="ECO:0000256" key="1">
    <source>
        <dbReference type="ARBA" id="ARBA00004651"/>
    </source>
</evidence>
<dbReference type="RefSeq" id="WP_088385846.1">
    <property type="nucleotide sequence ID" value="NZ_NIOF01000006.1"/>
</dbReference>
<reference evidence="7 8" key="1">
    <citation type="journal article" date="2008" name="Int. J. Syst. Evol. Microbiol.">
        <title>Description of Roseateles aquatilis sp. nov. and Roseateles terrae sp. nov., in the class Betaproteobacteria, and emended description of the genus Roseateles.</title>
        <authorList>
            <person name="Gomila M."/>
            <person name="Bowien B."/>
            <person name="Falsen E."/>
            <person name="Moore E.R."/>
            <person name="Lalucat J."/>
        </authorList>
    </citation>
    <scope>NUCLEOTIDE SEQUENCE [LARGE SCALE GENOMIC DNA]</scope>
    <source>
        <strain evidence="7 8">CCUG 48205</strain>
    </source>
</reference>
<dbReference type="InterPro" id="IPR000515">
    <property type="entry name" value="MetI-like"/>
</dbReference>
<evidence type="ECO:0000256" key="4">
    <source>
        <dbReference type="ARBA" id="ARBA00023136"/>
    </source>
</evidence>
<dbReference type="Proteomes" id="UP000197468">
    <property type="component" value="Unassembled WGS sequence"/>
</dbReference>
<dbReference type="InterPro" id="IPR035906">
    <property type="entry name" value="MetI-like_sf"/>
</dbReference>
<dbReference type="GO" id="GO:0055085">
    <property type="term" value="P:transmembrane transport"/>
    <property type="evidence" value="ECO:0007669"/>
    <property type="project" value="InterPro"/>
</dbReference>
<feature type="transmembrane region" description="Helical" evidence="5">
    <location>
        <begin position="419"/>
        <end position="437"/>
    </location>
</feature>
<dbReference type="Gene3D" id="1.10.3720.10">
    <property type="entry name" value="MetI-like"/>
    <property type="match status" value="2"/>
</dbReference>
<dbReference type="Pfam" id="PF00528">
    <property type="entry name" value="BPD_transp_1"/>
    <property type="match status" value="2"/>
</dbReference>
<evidence type="ECO:0000256" key="2">
    <source>
        <dbReference type="ARBA" id="ARBA00022692"/>
    </source>
</evidence>
<feature type="transmembrane region" description="Helical" evidence="5">
    <location>
        <begin position="385"/>
        <end position="407"/>
    </location>
</feature>
<dbReference type="GO" id="GO:0005886">
    <property type="term" value="C:plasma membrane"/>
    <property type="evidence" value="ECO:0007669"/>
    <property type="project" value="UniProtKB-SubCell"/>
</dbReference>
<feature type="transmembrane region" description="Helical" evidence="5">
    <location>
        <begin position="523"/>
        <end position="551"/>
    </location>
</feature>
<feature type="transmembrane region" description="Helical" evidence="5">
    <location>
        <begin position="12"/>
        <end position="35"/>
    </location>
</feature>
<gene>
    <name evidence="7" type="ORF">CDN99_14595</name>
</gene>
<feature type="transmembrane region" description="Helical" evidence="5">
    <location>
        <begin position="105"/>
        <end position="124"/>
    </location>
</feature>
<evidence type="ECO:0000256" key="3">
    <source>
        <dbReference type="ARBA" id="ARBA00022989"/>
    </source>
</evidence>
<comment type="subcellular location">
    <subcellularLocation>
        <location evidence="1 5">Cell membrane</location>
        <topology evidence="1 5">Multi-pass membrane protein</topology>
    </subcellularLocation>
</comment>
<dbReference type="OrthoDB" id="7056428at2"/>
<evidence type="ECO:0000313" key="8">
    <source>
        <dbReference type="Proteomes" id="UP000197468"/>
    </source>
</evidence>
<dbReference type="PANTHER" id="PTHR43496:SF1">
    <property type="entry name" value="POLYGALACTURONAN_RHAMNOGALACTURONAN TRANSPORT SYSTEM PERMEASE PROTEIN YTEP"/>
    <property type="match status" value="1"/>
</dbReference>